<dbReference type="AlphaFoldDB" id="A0A1E5T701"/>
<gene>
    <name evidence="9" type="ORF">BFP71_05765</name>
</gene>
<feature type="transmembrane region" description="Helical" evidence="6">
    <location>
        <begin position="343"/>
        <end position="367"/>
    </location>
</feature>
<feature type="transmembrane region" description="Helical" evidence="6">
    <location>
        <begin position="387"/>
        <end position="411"/>
    </location>
</feature>
<comment type="caution">
    <text evidence="9">The sequence shown here is derived from an EMBL/GenBank/DDBJ whole genome shotgun (WGS) entry which is preliminary data.</text>
</comment>
<feature type="transmembrane region" description="Helical" evidence="6">
    <location>
        <begin position="727"/>
        <end position="750"/>
    </location>
</feature>
<keyword evidence="10" id="KW-1185">Reference proteome</keyword>
<keyword evidence="3 6" id="KW-0812">Transmembrane</keyword>
<evidence type="ECO:0000256" key="5">
    <source>
        <dbReference type="ARBA" id="ARBA00023136"/>
    </source>
</evidence>
<dbReference type="EMBL" id="MDGQ01000003">
    <property type="protein sequence ID" value="OEK07164.1"/>
    <property type="molecule type" value="Genomic_DNA"/>
</dbReference>
<keyword evidence="5 6" id="KW-0472">Membrane</keyword>
<evidence type="ECO:0000256" key="2">
    <source>
        <dbReference type="ARBA" id="ARBA00022475"/>
    </source>
</evidence>
<dbReference type="Pfam" id="PF02687">
    <property type="entry name" value="FtsX"/>
    <property type="match status" value="2"/>
</dbReference>
<name>A0A1E5T701_9BACT</name>
<dbReference type="PANTHER" id="PTHR30572">
    <property type="entry name" value="MEMBRANE COMPONENT OF TRANSPORTER-RELATED"/>
    <property type="match status" value="1"/>
</dbReference>
<comment type="subcellular location">
    <subcellularLocation>
        <location evidence="1">Cell membrane</location>
        <topology evidence="1">Multi-pass membrane protein</topology>
    </subcellularLocation>
</comment>
<accession>A0A1E5T701</accession>
<proteinExistence type="predicted"/>
<feature type="domain" description="ABC3 transporter permease C-terminal" evidence="7">
    <location>
        <begin position="686"/>
        <end position="799"/>
    </location>
</feature>
<dbReference type="InterPro" id="IPR025857">
    <property type="entry name" value="MacB_PCD"/>
</dbReference>
<evidence type="ECO:0000256" key="1">
    <source>
        <dbReference type="ARBA" id="ARBA00004651"/>
    </source>
</evidence>
<protein>
    <recommendedName>
        <fullName evidence="11">Cell division protein FtsX</fullName>
    </recommendedName>
</protein>
<evidence type="ECO:0000259" key="7">
    <source>
        <dbReference type="Pfam" id="PF02687"/>
    </source>
</evidence>
<feature type="transmembrane region" description="Helical" evidence="6">
    <location>
        <begin position="297"/>
        <end position="322"/>
    </location>
</feature>
<evidence type="ECO:0000259" key="8">
    <source>
        <dbReference type="Pfam" id="PF12704"/>
    </source>
</evidence>
<dbReference type="Proteomes" id="UP000095552">
    <property type="component" value="Unassembled WGS sequence"/>
</dbReference>
<sequence>MMFKNYLTIALRNFKKYSLYSFLNLSGLVVGITSCLLIFLYVRQEYNVDRNFPNAENIYRVVTDMKLGDREIHTPTAPVVLAEHMIKTVPEVENAARLMLGQFNTVVDLEEKQMRVFNVTYATSELLDLFSFSFVSGNPEGALDEPKTMVMSETMSEHLFPGEDAFGKIVTYNSADFIVKGVYKDMSDNAHFKFDLIMSHAYQTSRYDYGWNNLNSYTYLKLKPGTDPLQIESKLNAALETHMKPLMEGWFQVPADEINSEGNHARFYLQPLVDIHLKSNLPREFQANGSIENVRTISLIGIIILLIASINFINLSTARAALRAKEVGVRKVMGSERRQLVTQFLFESSLYSFVAFVLSGLLAFVTLPYFNHLAGTDMTFSLGGTTPLWLVMLIGALVIGIVAGFYPAIVLSSFNPVKSLKGQEVRSGGKAWLRSGLVILQFSVSTFLAICTIVINNQLDYVLDKSLGFEQDDLIILEVMDLNRYDRGETAIINELESSPNIISYSRTDYIPINGSRGEYYVDKIDEQGEIQTVNAQSWPINEAYIPTMGMEVIRGRNYENELASDSNAVIINQSMAQALQMEDPIGQSLQWKVNGKVYNMSVVGVVKDFHYGSMKETIKPLMFYKGYDPWTLSVKFSGSPSEALSTLEGIWSDHSGGQPFIARLASEDYRMLYQKEGQLKGLVNAFSTLAVLVAILGLVGLASFMAEQRQKEMGIRKVLGAKSIQLFRKMIAGFTVLVGIACLIAIPVANWVSSQWLSDYAYRIEISPMIYVMACLIMLVLSWITVSFQSLKVANTNPIDNLRTE</sequence>
<keyword evidence="4 6" id="KW-1133">Transmembrane helix</keyword>
<dbReference type="STRING" id="1563681.BFP71_05765"/>
<feature type="transmembrane region" description="Helical" evidence="6">
    <location>
        <begin position="432"/>
        <end position="455"/>
    </location>
</feature>
<evidence type="ECO:0000256" key="6">
    <source>
        <dbReference type="SAM" id="Phobius"/>
    </source>
</evidence>
<evidence type="ECO:0000313" key="10">
    <source>
        <dbReference type="Proteomes" id="UP000095552"/>
    </source>
</evidence>
<feature type="transmembrane region" description="Helical" evidence="6">
    <location>
        <begin position="770"/>
        <end position="789"/>
    </location>
</feature>
<dbReference type="Pfam" id="PF12704">
    <property type="entry name" value="MacB_PCD"/>
    <property type="match status" value="2"/>
</dbReference>
<dbReference type="GO" id="GO:0005886">
    <property type="term" value="C:plasma membrane"/>
    <property type="evidence" value="ECO:0007669"/>
    <property type="project" value="UniProtKB-SubCell"/>
</dbReference>
<evidence type="ECO:0008006" key="11">
    <source>
        <dbReference type="Google" id="ProtNLM"/>
    </source>
</evidence>
<evidence type="ECO:0000313" key="9">
    <source>
        <dbReference type="EMBL" id="OEK07164.1"/>
    </source>
</evidence>
<dbReference type="InterPro" id="IPR050250">
    <property type="entry name" value="Macrolide_Exporter_MacB"/>
</dbReference>
<dbReference type="GO" id="GO:0022857">
    <property type="term" value="F:transmembrane transporter activity"/>
    <property type="evidence" value="ECO:0007669"/>
    <property type="project" value="TreeGrafter"/>
</dbReference>
<feature type="domain" description="ABC3 transporter permease C-terminal" evidence="7">
    <location>
        <begin position="299"/>
        <end position="416"/>
    </location>
</feature>
<organism evidence="9 10">
    <name type="scientific">Roseivirga misakiensis</name>
    <dbReference type="NCBI Taxonomy" id="1563681"/>
    <lineage>
        <taxon>Bacteria</taxon>
        <taxon>Pseudomonadati</taxon>
        <taxon>Bacteroidota</taxon>
        <taxon>Cytophagia</taxon>
        <taxon>Cytophagales</taxon>
        <taxon>Roseivirgaceae</taxon>
        <taxon>Roseivirga</taxon>
    </lineage>
</organism>
<dbReference type="InterPro" id="IPR003838">
    <property type="entry name" value="ABC3_permease_C"/>
</dbReference>
<feature type="transmembrane region" description="Helical" evidence="6">
    <location>
        <begin position="683"/>
        <end position="706"/>
    </location>
</feature>
<evidence type="ECO:0000256" key="3">
    <source>
        <dbReference type="ARBA" id="ARBA00022692"/>
    </source>
</evidence>
<evidence type="ECO:0000256" key="4">
    <source>
        <dbReference type="ARBA" id="ARBA00022989"/>
    </source>
</evidence>
<feature type="domain" description="MacB-like periplasmic core" evidence="8">
    <location>
        <begin position="530"/>
        <end position="613"/>
    </location>
</feature>
<keyword evidence="2" id="KW-1003">Cell membrane</keyword>
<dbReference type="PANTHER" id="PTHR30572:SF18">
    <property type="entry name" value="ABC-TYPE MACROLIDE FAMILY EXPORT SYSTEM PERMEASE COMPONENT 2"/>
    <property type="match status" value="1"/>
</dbReference>
<feature type="transmembrane region" description="Helical" evidence="6">
    <location>
        <begin position="21"/>
        <end position="42"/>
    </location>
</feature>
<dbReference type="PROSITE" id="PS51257">
    <property type="entry name" value="PROKAR_LIPOPROTEIN"/>
    <property type="match status" value="1"/>
</dbReference>
<reference evidence="9 10" key="1">
    <citation type="submission" date="2016-08" db="EMBL/GenBank/DDBJ databases">
        <title>Draft genome of Fabibacter sp. strain SK-8.</title>
        <authorList>
            <person name="Wong S.-K."/>
            <person name="Hamasaki K."/>
            <person name="Yoshizawa S."/>
        </authorList>
    </citation>
    <scope>NUCLEOTIDE SEQUENCE [LARGE SCALE GENOMIC DNA]</scope>
    <source>
        <strain evidence="9 10">SK-8</strain>
    </source>
</reference>
<feature type="domain" description="MacB-like periplasmic core" evidence="8">
    <location>
        <begin position="21"/>
        <end position="237"/>
    </location>
</feature>